<evidence type="ECO:0000256" key="3">
    <source>
        <dbReference type="SAM" id="MobiDB-lite"/>
    </source>
</evidence>
<sequence length="394" mass="42059">MQVLAPVELALPLITQIRATIDVSQLSDTFLLDQVRAQNYDLDKTIINLMEHKKKTTSQIAGSHSTLRIFHDIPVLISSFSQGAADASCHSQGASALDQREATTDNRQGASHRHRNPPCQRCSNVPLQSRASSVTMAFTPSTARLRGAAAVLIMDVTGGASSAAPVAAPTSTTSTGSGVYPSTLTPAERATFEKAERAAQEKGAAALTTQQQDGKAKISMVVIGHVDAGKSTITGHLLFRLGYTATERIHLPMELNGMPVLTASAGDNMDLGLVGIDPSALFVGSILCSIVSPVRIMTMPGLEIPIVKGTCMTLHMHSMDEPVRVTRLVSTLKKSGDVDKKKPRCITRNSSAVIQITTHRPLCLEVFAEFRSLGRFTLRDRGITLAAGIVSDIL</sequence>
<proteinExistence type="predicted"/>
<dbReference type="InterPro" id="IPR027417">
    <property type="entry name" value="P-loop_NTPase"/>
</dbReference>
<dbReference type="FunFam" id="2.40.30.10:FF:000121">
    <property type="entry name" value="Translation elongation factor Tu"/>
    <property type="match status" value="1"/>
</dbReference>
<dbReference type="Gene3D" id="3.40.50.300">
    <property type="entry name" value="P-loop containing nucleotide triphosphate hydrolases"/>
    <property type="match status" value="1"/>
</dbReference>
<organism evidence="5 6">
    <name type="scientific">Aphanomyces invadans</name>
    <dbReference type="NCBI Taxonomy" id="157072"/>
    <lineage>
        <taxon>Eukaryota</taxon>
        <taxon>Sar</taxon>
        <taxon>Stramenopiles</taxon>
        <taxon>Oomycota</taxon>
        <taxon>Saprolegniomycetes</taxon>
        <taxon>Saprolegniales</taxon>
        <taxon>Verrucalvaceae</taxon>
        <taxon>Aphanomyces</taxon>
    </lineage>
</organism>
<feature type="region of interest" description="Disordered" evidence="3">
    <location>
        <begin position="162"/>
        <end position="182"/>
    </location>
</feature>
<name>A0A3R6Z459_9STRA</name>
<protein>
    <recommendedName>
        <fullName evidence="4">GTP-eEF1A C-terminal domain-containing protein</fullName>
    </recommendedName>
</protein>
<dbReference type="GO" id="GO:0005525">
    <property type="term" value="F:GTP binding"/>
    <property type="evidence" value="ECO:0007669"/>
    <property type="project" value="UniProtKB-KW"/>
</dbReference>
<evidence type="ECO:0000259" key="4">
    <source>
        <dbReference type="Pfam" id="PF22594"/>
    </source>
</evidence>
<dbReference type="InterPro" id="IPR054696">
    <property type="entry name" value="GTP-eEF1A_C"/>
</dbReference>
<comment type="caution">
    <text evidence="5">The sequence shown here is derived from an EMBL/GenBank/DDBJ whole genome shotgun (WGS) entry which is preliminary data.</text>
</comment>
<feature type="region of interest" description="Disordered" evidence="3">
    <location>
        <begin position="91"/>
        <end position="126"/>
    </location>
</feature>
<keyword evidence="6" id="KW-1185">Reference proteome</keyword>
<dbReference type="VEuPathDB" id="FungiDB:H310_10140"/>
<evidence type="ECO:0000256" key="2">
    <source>
        <dbReference type="ARBA" id="ARBA00023134"/>
    </source>
</evidence>
<dbReference type="Pfam" id="PF22594">
    <property type="entry name" value="GTP-eEF1A_C"/>
    <property type="match status" value="1"/>
</dbReference>
<dbReference type="PANTHER" id="PTHR23115">
    <property type="entry name" value="TRANSLATION FACTOR"/>
    <property type="match status" value="1"/>
</dbReference>
<dbReference type="InterPro" id="IPR050100">
    <property type="entry name" value="TRAFAC_GTPase_members"/>
</dbReference>
<dbReference type="CDD" id="cd04093">
    <property type="entry name" value="HBS1_C_III"/>
    <property type="match status" value="1"/>
</dbReference>
<dbReference type="InterPro" id="IPR009001">
    <property type="entry name" value="Transl_elong_EF1A/Init_IF2_C"/>
</dbReference>
<evidence type="ECO:0000256" key="1">
    <source>
        <dbReference type="ARBA" id="ARBA00022741"/>
    </source>
</evidence>
<feature type="domain" description="GTP-eEF1A C-terminal" evidence="4">
    <location>
        <begin position="296"/>
        <end position="390"/>
    </location>
</feature>
<gene>
    <name evidence="5" type="ORF">DYB32_004954</name>
</gene>
<dbReference type="Proteomes" id="UP000285060">
    <property type="component" value="Unassembled WGS sequence"/>
</dbReference>
<dbReference type="Gene3D" id="2.40.30.10">
    <property type="entry name" value="Translation factors"/>
    <property type="match status" value="1"/>
</dbReference>
<dbReference type="SUPFAM" id="SSF52540">
    <property type="entry name" value="P-loop containing nucleoside triphosphate hydrolases"/>
    <property type="match status" value="1"/>
</dbReference>
<keyword evidence="1" id="KW-0547">Nucleotide-binding</keyword>
<dbReference type="SUPFAM" id="SSF50465">
    <property type="entry name" value="EF-Tu/eEF-1alpha/eIF2-gamma C-terminal domain"/>
    <property type="match status" value="1"/>
</dbReference>
<accession>A0A3R6Z459</accession>
<dbReference type="AlphaFoldDB" id="A0A3R6Z459"/>
<dbReference type="VEuPathDB" id="FungiDB:H310_10141"/>
<reference evidence="5 6" key="1">
    <citation type="submission" date="2018-08" db="EMBL/GenBank/DDBJ databases">
        <title>Aphanomyces genome sequencing and annotation.</title>
        <authorList>
            <person name="Minardi D."/>
            <person name="Oidtmann B."/>
            <person name="Van Der Giezen M."/>
            <person name="Studholme D.J."/>
        </authorList>
    </citation>
    <scope>NUCLEOTIDE SEQUENCE [LARGE SCALE GENOMIC DNA]</scope>
    <source>
        <strain evidence="5 6">NJM0002</strain>
    </source>
</reference>
<keyword evidence="2" id="KW-0342">GTP-binding</keyword>
<dbReference type="EMBL" id="QUSY01000407">
    <property type="protein sequence ID" value="RHY29682.1"/>
    <property type="molecule type" value="Genomic_DNA"/>
</dbReference>
<evidence type="ECO:0000313" key="6">
    <source>
        <dbReference type="Proteomes" id="UP000285060"/>
    </source>
</evidence>
<evidence type="ECO:0000313" key="5">
    <source>
        <dbReference type="EMBL" id="RHY29682.1"/>
    </source>
</evidence>